<dbReference type="GO" id="GO:0016579">
    <property type="term" value="P:protein deubiquitination"/>
    <property type="evidence" value="ECO:0007669"/>
    <property type="project" value="InterPro"/>
</dbReference>
<dbReference type="InterPro" id="IPR017390">
    <property type="entry name" value="Ubiquitinyl_hydrolase_UCH37"/>
</dbReference>
<feature type="active site" description="Nucleophile" evidence="8 10">
    <location>
        <position position="91"/>
    </location>
</feature>
<dbReference type="EC" id="3.4.19.12" evidence="7 11"/>
<proteinExistence type="inferred from homology"/>
<evidence type="ECO:0000256" key="1">
    <source>
        <dbReference type="ARBA" id="ARBA00000707"/>
    </source>
</evidence>
<dbReference type="Pfam" id="PF18031">
    <property type="entry name" value="UCH_C"/>
    <property type="match status" value="1"/>
</dbReference>
<dbReference type="EMBL" id="JAPDFR010000001">
    <property type="protein sequence ID" value="KAK0392102.1"/>
    <property type="molecule type" value="Genomic_DNA"/>
</dbReference>
<feature type="site" description="Transition state stabilizer" evidence="10">
    <location>
        <position position="85"/>
    </location>
</feature>
<dbReference type="Gene3D" id="3.40.532.10">
    <property type="entry name" value="Peptidase C12, ubiquitin carboxyl-terminal hydrolase"/>
    <property type="match status" value="1"/>
</dbReference>
<keyword evidence="3 7" id="KW-0645">Protease</keyword>
<evidence type="ECO:0000313" key="13">
    <source>
        <dbReference type="EMBL" id="KAK0392102.1"/>
    </source>
</evidence>
<evidence type="ECO:0000256" key="5">
    <source>
        <dbReference type="ARBA" id="ARBA00022801"/>
    </source>
</evidence>
<keyword evidence="14" id="KW-1185">Reference proteome</keyword>
<sequence length="315" mass="35573">MSGGWNTIESDAGVFTSLIENLGVKDVQFEELITLDPSDLLSLQPLYGVIFLFKYPTDRPYATPDGPLDGSFDHSASENIFFAAQTIQNACATQALLSVLMNKTDNVDIGTQMKDFREFTMVLPPEFRGEALSNSDLIREVHNSFARSSPFIDETQKTGEPEDAFHFIAYTPVNGKLYELDGLQPAPISHGDCSEDDFPSKVVDVLQRRIARYDATEIRFNLLAMCRDLRVRAQEFGDEELLAREERKRRDWQFENALRRHNFVGFAGEVLKGVVDAKLKEGGQEAYDKWVKESLERRKTAEKALRRGDGDVDMG</sequence>
<protein>
    <recommendedName>
        <fullName evidence="7 11">Ubiquitin carboxyl-terminal hydrolase</fullName>
        <ecNumber evidence="7 11">3.4.19.12</ecNumber>
    </recommendedName>
</protein>
<evidence type="ECO:0000256" key="11">
    <source>
        <dbReference type="RuleBase" id="RU361215"/>
    </source>
</evidence>
<dbReference type="CDD" id="cd09617">
    <property type="entry name" value="Peptidase_C12_UCH37_BAP1"/>
    <property type="match status" value="1"/>
</dbReference>
<dbReference type="FunFam" id="3.40.532.10:FF:000009">
    <property type="entry name" value="Ubiquitin carboxyl-terminal hydrolase"/>
    <property type="match status" value="1"/>
</dbReference>
<name>A0AA39LCF2_SARSR</name>
<evidence type="ECO:0000313" key="14">
    <source>
        <dbReference type="Proteomes" id="UP001175261"/>
    </source>
</evidence>
<dbReference type="PRINTS" id="PR00707">
    <property type="entry name" value="UBCTHYDRLASE"/>
</dbReference>
<keyword evidence="5 7" id="KW-0378">Hydrolase</keyword>
<dbReference type="Proteomes" id="UP001175261">
    <property type="component" value="Unassembled WGS sequence"/>
</dbReference>
<dbReference type="InterPro" id="IPR041507">
    <property type="entry name" value="UCH_C"/>
</dbReference>
<dbReference type="InterPro" id="IPR036959">
    <property type="entry name" value="Peptidase_C12_UCH_sf"/>
</dbReference>
<dbReference type="PIRSF" id="PIRSF038120">
    <property type="entry name" value="Ubiquitinyl_hydrolase_UCH37"/>
    <property type="match status" value="1"/>
</dbReference>
<comment type="caution">
    <text evidence="13">The sequence shown here is derived from an EMBL/GenBank/DDBJ whole genome shotgun (WGS) entry which is preliminary data.</text>
</comment>
<dbReference type="Gene3D" id="1.20.58.860">
    <property type="match status" value="1"/>
</dbReference>
<reference evidence="13" key="1">
    <citation type="submission" date="2022-10" db="EMBL/GenBank/DDBJ databases">
        <title>Determination and structural analysis of whole genome sequence of Sarocladium strictum F4-1.</title>
        <authorList>
            <person name="Hu L."/>
            <person name="Jiang Y."/>
        </authorList>
    </citation>
    <scope>NUCLEOTIDE SEQUENCE</scope>
    <source>
        <strain evidence="13">F4-1</strain>
    </source>
</reference>
<dbReference type="AlphaFoldDB" id="A0AA39LCF2"/>
<dbReference type="GO" id="GO:0005737">
    <property type="term" value="C:cytoplasm"/>
    <property type="evidence" value="ECO:0007669"/>
    <property type="project" value="TreeGrafter"/>
</dbReference>
<evidence type="ECO:0000256" key="9">
    <source>
        <dbReference type="PIRSR" id="PIRSR038120-2"/>
    </source>
</evidence>
<evidence type="ECO:0000256" key="3">
    <source>
        <dbReference type="ARBA" id="ARBA00022670"/>
    </source>
</evidence>
<evidence type="ECO:0000256" key="2">
    <source>
        <dbReference type="ARBA" id="ARBA00009326"/>
    </source>
</evidence>
<feature type="site" description="Important for enzyme activity" evidence="9 10">
    <location>
        <position position="181"/>
    </location>
</feature>
<dbReference type="GO" id="GO:0004843">
    <property type="term" value="F:cysteine-type deubiquitinase activity"/>
    <property type="evidence" value="ECO:0007669"/>
    <property type="project" value="UniProtKB-UniRule"/>
</dbReference>
<organism evidence="13 14">
    <name type="scientific">Sarocladium strictum</name>
    <name type="common">Black bundle disease fungus</name>
    <name type="synonym">Acremonium strictum</name>
    <dbReference type="NCBI Taxonomy" id="5046"/>
    <lineage>
        <taxon>Eukaryota</taxon>
        <taxon>Fungi</taxon>
        <taxon>Dikarya</taxon>
        <taxon>Ascomycota</taxon>
        <taxon>Pezizomycotina</taxon>
        <taxon>Sordariomycetes</taxon>
        <taxon>Hypocreomycetidae</taxon>
        <taxon>Hypocreales</taxon>
        <taxon>Sarocladiaceae</taxon>
        <taxon>Sarocladium</taxon>
    </lineage>
</organism>
<evidence type="ECO:0000256" key="10">
    <source>
        <dbReference type="PROSITE-ProRule" id="PRU01393"/>
    </source>
</evidence>
<dbReference type="PANTHER" id="PTHR10589">
    <property type="entry name" value="UBIQUITIN CARBOXYL-TERMINAL HYDROLASE"/>
    <property type="match status" value="1"/>
</dbReference>
<evidence type="ECO:0000256" key="8">
    <source>
        <dbReference type="PIRSR" id="PIRSR038120-1"/>
    </source>
</evidence>
<evidence type="ECO:0000256" key="6">
    <source>
        <dbReference type="ARBA" id="ARBA00022807"/>
    </source>
</evidence>
<dbReference type="GO" id="GO:0006511">
    <property type="term" value="P:ubiquitin-dependent protein catabolic process"/>
    <property type="evidence" value="ECO:0007669"/>
    <property type="project" value="UniProtKB-UniRule"/>
</dbReference>
<comment type="similarity">
    <text evidence="2 7 10 11">Belongs to the peptidase C12 family.</text>
</comment>
<evidence type="ECO:0000256" key="7">
    <source>
        <dbReference type="PIRNR" id="PIRNR038120"/>
    </source>
</evidence>
<feature type="domain" description="UCH catalytic" evidence="12">
    <location>
        <begin position="4"/>
        <end position="227"/>
    </location>
</feature>
<evidence type="ECO:0000259" key="12">
    <source>
        <dbReference type="PROSITE" id="PS52048"/>
    </source>
</evidence>
<comment type="catalytic activity">
    <reaction evidence="1 7 10 11">
        <text>Thiol-dependent hydrolysis of ester, thioester, amide, peptide and isopeptide bonds formed by the C-terminal Gly of ubiquitin (a 76-residue protein attached to proteins as an intracellular targeting signal).</text>
        <dbReference type="EC" id="3.4.19.12"/>
    </reaction>
</comment>
<dbReference type="PROSITE" id="PS52048">
    <property type="entry name" value="UCH_DOMAIN"/>
    <property type="match status" value="1"/>
</dbReference>
<dbReference type="InterPro" id="IPR001578">
    <property type="entry name" value="Peptidase_C12_UCH"/>
</dbReference>
<dbReference type="InterPro" id="IPR038765">
    <property type="entry name" value="Papain-like_cys_pep_sf"/>
</dbReference>
<accession>A0AA39LCF2</accession>
<keyword evidence="4 7" id="KW-0833">Ubl conjugation pathway</keyword>
<keyword evidence="6 7" id="KW-0788">Thiol protease</keyword>
<feature type="active site" description="Proton donor" evidence="8 10">
    <location>
        <position position="166"/>
    </location>
</feature>
<gene>
    <name evidence="13" type="ORF">NLU13_1600</name>
</gene>
<evidence type="ECO:0000256" key="4">
    <source>
        <dbReference type="ARBA" id="ARBA00022786"/>
    </source>
</evidence>
<dbReference type="SUPFAM" id="SSF54001">
    <property type="entry name" value="Cysteine proteinases"/>
    <property type="match status" value="1"/>
</dbReference>
<dbReference type="PANTHER" id="PTHR10589:SF16">
    <property type="entry name" value="UBIQUITIN CARBOXYL-TERMINAL HYDROLASE ISOZYME L5"/>
    <property type="match status" value="1"/>
</dbReference>
<dbReference type="Pfam" id="PF01088">
    <property type="entry name" value="Peptidase_C12"/>
    <property type="match status" value="1"/>
</dbReference>